<accession>A0A3D9G0P5</accession>
<gene>
    <name evidence="2" type="ORF">BD847_0713</name>
</gene>
<proteinExistence type="predicted"/>
<comment type="caution">
    <text evidence="2">The sequence shown here is derived from an EMBL/GenBank/DDBJ whole genome shotgun (WGS) entry which is preliminary data.</text>
</comment>
<keyword evidence="1" id="KW-0812">Transmembrane</keyword>
<organism evidence="2 3">
    <name type="scientific">Flavobacterium cutihirudinis</name>
    <dbReference type="NCBI Taxonomy" id="1265740"/>
    <lineage>
        <taxon>Bacteria</taxon>
        <taxon>Pseudomonadati</taxon>
        <taxon>Bacteroidota</taxon>
        <taxon>Flavobacteriia</taxon>
        <taxon>Flavobacteriales</taxon>
        <taxon>Flavobacteriaceae</taxon>
        <taxon>Flavobacterium</taxon>
    </lineage>
</organism>
<dbReference type="EMBL" id="QRDQ01000007">
    <property type="protein sequence ID" value="RED26788.1"/>
    <property type="molecule type" value="Genomic_DNA"/>
</dbReference>
<dbReference type="RefSeq" id="WP_115886861.1">
    <property type="nucleotide sequence ID" value="NZ_QRDQ01000007.1"/>
</dbReference>
<dbReference type="Proteomes" id="UP000257004">
    <property type="component" value="Unassembled WGS sequence"/>
</dbReference>
<sequence length="157" mass="18371">MRSKLSVTEFRARLKNNTEIGSVKVKLSSFRIFPRFGGSKPFYGHFDDTDFRLTLNSELSPTIFVIKGKYKSVDSALKLDYIVEANSKFQSIWVEYSPIVLIVAINLFFLFFGKGLRKASTIVNLFLLFMAFYSRWKANRRKKKLEQKFLKIFEIIK</sequence>
<feature type="transmembrane region" description="Helical" evidence="1">
    <location>
        <begin position="119"/>
        <end position="136"/>
    </location>
</feature>
<keyword evidence="1" id="KW-0472">Membrane</keyword>
<evidence type="ECO:0000313" key="3">
    <source>
        <dbReference type="Proteomes" id="UP000257004"/>
    </source>
</evidence>
<feature type="transmembrane region" description="Helical" evidence="1">
    <location>
        <begin position="93"/>
        <end position="113"/>
    </location>
</feature>
<dbReference type="OrthoDB" id="1371022at2"/>
<keyword evidence="3" id="KW-1185">Reference proteome</keyword>
<evidence type="ECO:0000313" key="2">
    <source>
        <dbReference type="EMBL" id="RED26788.1"/>
    </source>
</evidence>
<evidence type="ECO:0000256" key="1">
    <source>
        <dbReference type="SAM" id="Phobius"/>
    </source>
</evidence>
<name>A0A3D9G0P5_9FLAO</name>
<reference evidence="2 3" key="1">
    <citation type="submission" date="2018-07" db="EMBL/GenBank/DDBJ databases">
        <title>Genomic Encyclopedia of Archaeal and Bacterial Type Strains, Phase II (KMG-II): from individual species to whole genera.</title>
        <authorList>
            <person name="Goeker M."/>
        </authorList>
    </citation>
    <scope>NUCLEOTIDE SEQUENCE [LARGE SCALE GENOMIC DNA]</scope>
    <source>
        <strain evidence="2 3">DSM 25795</strain>
    </source>
</reference>
<protein>
    <submittedName>
        <fullName evidence="2">Uncharacterized protein</fullName>
    </submittedName>
</protein>
<keyword evidence="1" id="KW-1133">Transmembrane helix</keyword>
<dbReference type="AlphaFoldDB" id="A0A3D9G0P5"/>